<dbReference type="AlphaFoldDB" id="A0A4U0EP83"/>
<dbReference type="Pfam" id="PF01522">
    <property type="entry name" value="Polysacc_deac_1"/>
    <property type="match status" value="1"/>
</dbReference>
<feature type="domain" description="NodB homology" evidence="1">
    <location>
        <begin position="37"/>
        <end position="184"/>
    </location>
</feature>
<comment type="caution">
    <text evidence="2">The sequence shown here is derived from an EMBL/GenBank/DDBJ whole genome shotgun (WGS) entry which is preliminary data.</text>
</comment>
<reference evidence="2 3" key="1">
    <citation type="submission" date="2019-04" db="EMBL/GenBank/DDBJ databases">
        <title>Lacinutrix sp. nov., isolated from marine water.</title>
        <authorList>
            <person name="Kim W."/>
        </authorList>
    </citation>
    <scope>NUCLEOTIDE SEQUENCE [LARGE SCALE GENOMIC DNA]</scope>
    <source>
        <strain evidence="2 3">CAU 1491</strain>
    </source>
</reference>
<dbReference type="SUPFAM" id="SSF88713">
    <property type="entry name" value="Glycoside hydrolase/deacetylase"/>
    <property type="match status" value="1"/>
</dbReference>
<keyword evidence="3" id="KW-1185">Reference proteome</keyword>
<dbReference type="GO" id="GO:0005975">
    <property type="term" value="P:carbohydrate metabolic process"/>
    <property type="evidence" value="ECO:0007669"/>
    <property type="project" value="InterPro"/>
</dbReference>
<protein>
    <submittedName>
        <fullName evidence="2">Polysaccharide deacetylase</fullName>
    </submittedName>
</protein>
<dbReference type="Proteomes" id="UP000307657">
    <property type="component" value="Unassembled WGS sequence"/>
</dbReference>
<name>A0A4U0EP83_9FLAO</name>
<dbReference type="Gene3D" id="3.20.20.370">
    <property type="entry name" value="Glycoside hydrolase/deacetylase"/>
    <property type="match status" value="1"/>
</dbReference>
<dbReference type="InterPro" id="IPR011330">
    <property type="entry name" value="Glyco_hydro/deAcase_b/a-brl"/>
</dbReference>
<proteinExistence type="predicted"/>
<dbReference type="OrthoDB" id="7836272at2"/>
<accession>A0A4U0EP83</accession>
<dbReference type="CDD" id="cd10929">
    <property type="entry name" value="CE4_u5"/>
    <property type="match status" value="1"/>
</dbReference>
<organism evidence="2 3">
    <name type="scientific">Pontimicrobium aquaticum</name>
    <dbReference type="NCBI Taxonomy" id="2565367"/>
    <lineage>
        <taxon>Bacteria</taxon>
        <taxon>Pseudomonadati</taxon>
        <taxon>Bacteroidota</taxon>
        <taxon>Flavobacteriia</taxon>
        <taxon>Flavobacteriales</taxon>
        <taxon>Flavobacteriaceae</taxon>
        <taxon>Pontimicrobium</taxon>
    </lineage>
</organism>
<evidence type="ECO:0000313" key="2">
    <source>
        <dbReference type="EMBL" id="TJY33437.1"/>
    </source>
</evidence>
<gene>
    <name evidence="2" type="ORF">E5167_13125</name>
</gene>
<dbReference type="RefSeq" id="WP_136844616.1">
    <property type="nucleotide sequence ID" value="NZ_SUPL01000007.1"/>
</dbReference>
<dbReference type="EMBL" id="SUPL01000007">
    <property type="protein sequence ID" value="TJY33437.1"/>
    <property type="molecule type" value="Genomic_DNA"/>
</dbReference>
<dbReference type="InterPro" id="IPR002509">
    <property type="entry name" value="NODB_dom"/>
</dbReference>
<sequence length="352" mass="41264">MSDKNGHFVISLDYELHWGVFDKCSVASYEKNLKNTREVIEKLLALSDKYNIKLTFATVGFLFAKDKNDLVTHAPKDKPSYKNNKLNPYLLLDSIGNNEMDDPYHFGNSILKKIKESGNHEISTHTYCHYYCNEKGQTIQQFQEDITAAKNIAKNIDIEIESIIFPRNMINKEYLELCYKNGITSYRGTEKAYIYNIDPKSIFYKWQLFRILRVVDGYLNITGHNTYNVKNINKKDHTINIPSSRFLRPFSPKLKAFEWLKLRRIRKSMKHAAKNNELFHLWWHPHNFGNDIDKNIENLEKVFVDYKKLNSKYNFSSVTMTSLAKKITSSLVISNFISLTREFELLSVYFAS</sequence>
<evidence type="ECO:0000313" key="3">
    <source>
        <dbReference type="Proteomes" id="UP000307657"/>
    </source>
</evidence>
<evidence type="ECO:0000259" key="1">
    <source>
        <dbReference type="Pfam" id="PF01522"/>
    </source>
</evidence>
<dbReference type="GO" id="GO:0016810">
    <property type="term" value="F:hydrolase activity, acting on carbon-nitrogen (but not peptide) bonds"/>
    <property type="evidence" value="ECO:0007669"/>
    <property type="project" value="InterPro"/>
</dbReference>